<dbReference type="RefSeq" id="WP_123225094.1">
    <property type="nucleotide sequence ID" value="NZ_RJSF01000047.1"/>
</dbReference>
<reference evidence="3 4" key="1">
    <citation type="submission" date="2018-11" db="EMBL/GenBank/DDBJ databases">
        <authorList>
            <person name="Li F."/>
        </authorList>
    </citation>
    <scope>NUCLEOTIDE SEQUENCE [LARGE SCALE GENOMIC DNA]</scope>
    <source>
        <strain evidence="3 4">Gsoil 818</strain>
    </source>
</reference>
<feature type="domain" description="TadE-like" evidence="2">
    <location>
        <begin position="11"/>
        <end position="53"/>
    </location>
</feature>
<dbReference type="Proteomes" id="UP000279994">
    <property type="component" value="Unassembled WGS sequence"/>
</dbReference>
<dbReference type="AlphaFoldDB" id="A0A3N0GHF8"/>
<sequence>MTRPRARDERGSAAIEAVIGVPAFLLFVGLIIFGGRTATTHQSVETAAADAARSASLERTSASARTQAISAATTSLSNQGIHCLDIDVTIDASQFSRTVGEAATVSVTVQCRLDLSDLSIPGVPGSRLIRATSTSPIDTWRERG</sequence>
<name>A0A3N0GHF8_9ACTN</name>
<evidence type="ECO:0000313" key="3">
    <source>
        <dbReference type="EMBL" id="RNM11859.1"/>
    </source>
</evidence>
<evidence type="ECO:0000313" key="4">
    <source>
        <dbReference type="Proteomes" id="UP000279994"/>
    </source>
</evidence>
<evidence type="ECO:0000256" key="1">
    <source>
        <dbReference type="SAM" id="Phobius"/>
    </source>
</evidence>
<accession>A0A3N0GHF8</accession>
<comment type="caution">
    <text evidence="3">The sequence shown here is derived from an EMBL/GenBank/DDBJ whole genome shotgun (WGS) entry which is preliminary data.</text>
</comment>
<dbReference type="InterPro" id="IPR012495">
    <property type="entry name" value="TadE-like_dom"/>
</dbReference>
<evidence type="ECO:0000259" key="2">
    <source>
        <dbReference type="Pfam" id="PF07811"/>
    </source>
</evidence>
<dbReference type="EMBL" id="RJSF01000047">
    <property type="protein sequence ID" value="RNM11859.1"/>
    <property type="molecule type" value="Genomic_DNA"/>
</dbReference>
<dbReference type="Pfam" id="PF07811">
    <property type="entry name" value="TadE"/>
    <property type="match status" value="1"/>
</dbReference>
<keyword evidence="4" id="KW-1185">Reference proteome</keyword>
<keyword evidence="1" id="KW-0812">Transmembrane</keyword>
<protein>
    <submittedName>
        <fullName evidence="3">Pilus assembly protein</fullName>
    </submittedName>
</protein>
<keyword evidence="1" id="KW-0472">Membrane</keyword>
<dbReference type="OrthoDB" id="4869119at2"/>
<gene>
    <name evidence="3" type="ORF">EFL26_22235</name>
</gene>
<organism evidence="3 4">
    <name type="scientific">Nocardioides pocheonensis</name>
    <dbReference type="NCBI Taxonomy" id="661485"/>
    <lineage>
        <taxon>Bacteria</taxon>
        <taxon>Bacillati</taxon>
        <taxon>Actinomycetota</taxon>
        <taxon>Actinomycetes</taxon>
        <taxon>Propionibacteriales</taxon>
        <taxon>Nocardioidaceae</taxon>
        <taxon>Nocardioides</taxon>
    </lineage>
</organism>
<feature type="transmembrane region" description="Helical" evidence="1">
    <location>
        <begin position="12"/>
        <end position="33"/>
    </location>
</feature>
<proteinExistence type="predicted"/>
<keyword evidence="1" id="KW-1133">Transmembrane helix</keyword>